<dbReference type="PANTHER" id="PTHR43513:SF1">
    <property type="entry name" value="ANAEROBIC SULFITE REDUCTASE SUBUNIT B"/>
    <property type="match status" value="1"/>
</dbReference>
<dbReference type="PROSITE" id="PS51384">
    <property type="entry name" value="FAD_FR"/>
    <property type="match status" value="1"/>
</dbReference>
<dbReference type="InterPro" id="IPR050353">
    <property type="entry name" value="PyrK_electron_transfer"/>
</dbReference>
<evidence type="ECO:0000313" key="3">
    <source>
        <dbReference type="Proteomes" id="UP001305606"/>
    </source>
</evidence>
<dbReference type="PIRSF" id="PIRSF006816">
    <property type="entry name" value="Cyc3_hyd_g"/>
    <property type="match status" value="1"/>
</dbReference>
<dbReference type="Proteomes" id="UP001305606">
    <property type="component" value="Chromosome"/>
</dbReference>
<dbReference type="RefSeq" id="WP_311039094.1">
    <property type="nucleotide sequence ID" value="NZ_CP117522.1"/>
</dbReference>
<dbReference type="EMBL" id="CP117522">
    <property type="protein sequence ID" value="WNF00742.1"/>
    <property type="molecule type" value="Genomic_DNA"/>
</dbReference>
<dbReference type="InterPro" id="IPR019480">
    <property type="entry name" value="Dihydroorotate_DH_Fe-S-bd"/>
</dbReference>
<sequence length="270" mass="28677">MTTVPLPYRVTAVAAENADCTSLEVMPVGRALPAFTPGRFAMMYAFGVGEVPISVSAIRDGHRLVHTVRAVGAVTGALCRLGAGDAVGLRGPYGIGWDLDGATGSDVLVVAGGIGLAPLRPAVRHVLAHPGHYGRLHVLIGARTPEDLLYRAELDHWRRASAQVEVAVDRPGPGWRGGVGVVTSLLDRVDVRPDRTTALVCGPEVMIRHTGRALLARGLPAHRVQVSLERNMRCGTGHCGHCQLGPLLLCRDGPVVGYDRTRSLLAIREL</sequence>
<dbReference type="InterPro" id="IPR017927">
    <property type="entry name" value="FAD-bd_FR_type"/>
</dbReference>
<protein>
    <submittedName>
        <fullName evidence="2">FAD/NAD(P)-binding protein</fullName>
    </submittedName>
</protein>
<reference evidence="2 3" key="1">
    <citation type="submission" date="2023-02" db="EMBL/GenBank/DDBJ databases">
        <title>Streptomyces sp. SCA4-21 with antifungal activity against Fusarium oxysporum f. sp. cubense, Streptomyces sp. SCA2-17 with antifungal activity against Fusarium oxysporum f. sp. cubense.</title>
        <authorList>
            <person name="Qi D."/>
        </authorList>
    </citation>
    <scope>NUCLEOTIDE SEQUENCE [LARGE SCALE GENOMIC DNA]</scope>
    <source>
        <strain evidence="2 3">SCA4-21</strain>
    </source>
</reference>
<dbReference type="InterPro" id="IPR001709">
    <property type="entry name" value="Flavoprot_Pyr_Nucl_cyt_Rdtase"/>
</dbReference>
<accession>A0ABY9V7W2</accession>
<feature type="domain" description="FAD-binding FR-type" evidence="1">
    <location>
        <begin position="3"/>
        <end position="99"/>
    </location>
</feature>
<name>A0ABY9V7W2_9ACTN</name>
<evidence type="ECO:0000313" key="2">
    <source>
        <dbReference type="EMBL" id="WNF00742.1"/>
    </source>
</evidence>
<dbReference type="Gene3D" id="2.40.30.10">
    <property type="entry name" value="Translation factors"/>
    <property type="match status" value="1"/>
</dbReference>
<dbReference type="CDD" id="cd06221">
    <property type="entry name" value="sulfite_reductase_like"/>
    <property type="match status" value="1"/>
</dbReference>
<dbReference type="InterPro" id="IPR017938">
    <property type="entry name" value="Riboflavin_synthase-like_b-brl"/>
</dbReference>
<evidence type="ECO:0000259" key="1">
    <source>
        <dbReference type="PROSITE" id="PS51384"/>
    </source>
</evidence>
<gene>
    <name evidence="2" type="ORF">PS467_38130</name>
</gene>
<proteinExistence type="predicted"/>
<dbReference type="InterPro" id="IPR039261">
    <property type="entry name" value="FNR_nucleotide-bd"/>
</dbReference>
<organism evidence="2 3">
    <name type="scientific">Streptomyces luomodiensis</name>
    <dbReference type="NCBI Taxonomy" id="3026192"/>
    <lineage>
        <taxon>Bacteria</taxon>
        <taxon>Bacillati</taxon>
        <taxon>Actinomycetota</taxon>
        <taxon>Actinomycetes</taxon>
        <taxon>Kitasatosporales</taxon>
        <taxon>Streptomycetaceae</taxon>
        <taxon>Streptomyces</taxon>
    </lineage>
</organism>
<dbReference type="SUPFAM" id="SSF52343">
    <property type="entry name" value="Ferredoxin reductase-like, C-terminal NADP-linked domain"/>
    <property type="match status" value="1"/>
</dbReference>
<dbReference type="InterPro" id="IPR001433">
    <property type="entry name" value="OxRdtase_FAD/NAD-bd"/>
</dbReference>
<keyword evidence="3" id="KW-1185">Reference proteome</keyword>
<dbReference type="SUPFAM" id="SSF63380">
    <property type="entry name" value="Riboflavin synthase domain-like"/>
    <property type="match status" value="1"/>
</dbReference>
<dbReference type="InterPro" id="IPR012165">
    <property type="entry name" value="Cyt_c3_hydrogenase_gsu"/>
</dbReference>
<dbReference type="Pfam" id="PF10418">
    <property type="entry name" value="DHODB_Fe-S_bind"/>
    <property type="match status" value="1"/>
</dbReference>
<dbReference type="Gene3D" id="3.40.50.80">
    <property type="entry name" value="Nucleotide-binding domain of ferredoxin-NADP reductase (FNR) module"/>
    <property type="match status" value="1"/>
</dbReference>
<dbReference type="PANTHER" id="PTHR43513">
    <property type="entry name" value="DIHYDROOROTATE DEHYDROGENASE B (NAD(+)), ELECTRON TRANSFER SUBUNIT"/>
    <property type="match status" value="1"/>
</dbReference>
<dbReference type="PRINTS" id="PR00406">
    <property type="entry name" value="CYTB5RDTASE"/>
</dbReference>
<dbReference type="PRINTS" id="PR00371">
    <property type="entry name" value="FPNCR"/>
</dbReference>
<dbReference type="Pfam" id="PF00175">
    <property type="entry name" value="NAD_binding_1"/>
    <property type="match status" value="1"/>
</dbReference>